<dbReference type="PROSITE" id="PS50088">
    <property type="entry name" value="ANK_REPEAT"/>
    <property type="match status" value="12"/>
</dbReference>
<dbReference type="SMART" id="SM00248">
    <property type="entry name" value="ANK"/>
    <property type="match status" value="17"/>
</dbReference>
<organism evidence="4 5">
    <name type="scientific">Xylaria arbuscula</name>
    <dbReference type="NCBI Taxonomy" id="114810"/>
    <lineage>
        <taxon>Eukaryota</taxon>
        <taxon>Fungi</taxon>
        <taxon>Dikarya</taxon>
        <taxon>Ascomycota</taxon>
        <taxon>Pezizomycotina</taxon>
        <taxon>Sordariomycetes</taxon>
        <taxon>Xylariomycetidae</taxon>
        <taxon>Xylariales</taxon>
        <taxon>Xylariaceae</taxon>
        <taxon>Xylaria</taxon>
    </lineage>
</organism>
<evidence type="ECO:0000313" key="5">
    <source>
        <dbReference type="Proteomes" id="UP001148614"/>
    </source>
</evidence>
<evidence type="ECO:0000256" key="3">
    <source>
        <dbReference type="PROSITE-ProRule" id="PRU00023"/>
    </source>
</evidence>
<dbReference type="EMBL" id="JANPWZ010000100">
    <property type="protein sequence ID" value="KAJ3579401.1"/>
    <property type="molecule type" value="Genomic_DNA"/>
</dbReference>
<feature type="repeat" description="ANK" evidence="3">
    <location>
        <begin position="610"/>
        <end position="642"/>
    </location>
</feature>
<dbReference type="Proteomes" id="UP001148614">
    <property type="component" value="Unassembled WGS sequence"/>
</dbReference>
<feature type="repeat" description="ANK" evidence="3">
    <location>
        <begin position="1149"/>
        <end position="1181"/>
    </location>
</feature>
<protein>
    <recommendedName>
        <fullName evidence="6">Heterokaryon incompatibility domain-containing protein</fullName>
    </recommendedName>
</protein>
<dbReference type="PRINTS" id="PR01415">
    <property type="entry name" value="ANKYRIN"/>
</dbReference>
<dbReference type="PANTHER" id="PTHR24166:SF48">
    <property type="entry name" value="PROTEIN VAPYRIN"/>
    <property type="match status" value="1"/>
</dbReference>
<dbReference type="Gene3D" id="1.25.40.20">
    <property type="entry name" value="Ankyrin repeat-containing domain"/>
    <property type="match status" value="4"/>
</dbReference>
<keyword evidence="5" id="KW-1185">Reference proteome</keyword>
<dbReference type="InterPro" id="IPR036770">
    <property type="entry name" value="Ankyrin_rpt-contain_sf"/>
</dbReference>
<dbReference type="InterPro" id="IPR002110">
    <property type="entry name" value="Ankyrin_rpt"/>
</dbReference>
<evidence type="ECO:0000313" key="4">
    <source>
        <dbReference type="EMBL" id="KAJ3579401.1"/>
    </source>
</evidence>
<comment type="caution">
    <text evidence="4">The sequence shown here is derived from an EMBL/GenBank/DDBJ whole genome shotgun (WGS) entry which is preliminary data.</text>
</comment>
<feature type="repeat" description="ANK" evidence="3">
    <location>
        <begin position="1029"/>
        <end position="1063"/>
    </location>
</feature>
<dbReference type="InterPro" id="IPR050889">
    <property type="entry name" value="Dendritic_Spine_Reg/Scaffold"/>
</dbReference>
<feature type="repeat" description="ANK" evidence="3">
    <location>
        <begin position="1064"/>
        <end position="1098"/>
    </location>
</feature>
<evidence type="ECO:0008006" key="6">
    <source>
        <dbReference type="Google" id="ProtNLM"/>
    </source>
</evidence>
<feature type="repeat" description="ANK" evidence="3">
    <location>
        <begin position="1248"/>
        <end position="1280"/>
    </location>
</feature>
<dbReference type="VEuPathDB" id="FungiDB:F4678DRAFT_480852"/>
<evidence type="ECO:0000256" key="1">
    <source>
        <dbReference type="ARBA" id="ARBA00022737"/>
    </source>
</evidence>
<evidence type="ECO:0000256" key="2">
    <source>
        <dbReference type="ARBA" id="ARBA00023043"/>
    </source>
</evidence>
<feature type="repeat" description="ANK" evidence="3">
    <location>
        <begin position="1182"/>
        <end position="1214"/>
    </location>
</feature>
<sequence>MSSCDPAQFYEWLDGVRDHNLCPNRVWQACSQIKDWPSRHWALHTILTTIPKNALQHEDHSACSIDFCEFSTRNFTATKQYHEPRACEDSDRVDEIRSRKGVRLPIKNLFSDYKLVRAIESNRPTAWGFDGSTLLKHPRPFMAISHVWSDGTGAGIWPSKQVNECAYRYFQRIAKTFQCEGIWWDTLCVPNERDARNKALNNMHHNYEFARITLVHDRFLRKVPFQDPDSACIAIVLSSWFTRGWTALELAKSRKVRVVFKDSIQDLDRHILDKARETNFAAEAIRRLRGDRLPDLSRLLSTLGSRYTSWLKDRATIAGLLVGIQISYADKDNFQRDIYQRTLEEIGRVSHDHLFHNSITMSKGFGWCATNLFRLPHVSTPSELKVNEAGEVSGLWNIIAIDKVNSRLCIWGKSHPLIEEKLQHALEKESHRHLLFVKPSKEHELKETKKGILVKVLKNPCSDERPYLKCHFVGSLYFWCAVYNQWPIMREITIGDTRGWEDLREHDNALHIIKENCPQPKDQQSIEDELLVQQVDPGTDQEEVDIHRVAWLGFKLPEDRRTLLSKRDKLGRKAIHLAAERGYKHLIDELILADRENSLESPIHSSGLDDGQTPIHRAAWGGSLETVKMLLARGSNASTPDRKGNTTLHLSAEMGFGDIVKHLCQQALAPVNAPGPNGLTPLHCAALGGHYDVVNILCNQNADISAKDNKIGWTPLHYAAETGLDSVIELLLNFEANVNEKDDKVGWSPLHFAAMSGHAGAVAKLIDAGGKVDEGDLNGFTPLLLAAINGHIGLVRIMIREYGATISTTNSLEWGLDDVKSVEAVISWLKTNASEFRAIISSGKWCDLYLAALDGYTKITRLIWDNNIDIDGEMNADADLSLHRAARSGRLGTVTLLLQIGTSQMCEDEYGNLPIWLSVWEGHNDVTRAFSWDIDREVMNSLLIKAVYTGRLAPVRALLQAGANPDARIKEVYTLYCKSPGGIPALLLAVQEANKDIFRALLEAGAEFGLWMKTESHRSSADVEAIDDRGYTPLMTASSKGDVNEASVQMLLDAGASVRAMNTSGRTALSLASCENDAGKGVIQKLLEAGSEIDEKDKDGNTALSNAVAIGLDQHVQLLLKAAAASRRSEKLIQLFLEAGADIEATNLKGDTPLLIVAEWGRHTEVVQLLNAGANVGATNLKGDTPLLIAALYANAKALQLLLEAGADIKVTNLEGDTPLLIAARKDAAEVAKLLLKAGANTEVTNLEGDTPLLIAARWGYPEVVELLLKAGANTEATSMDGNTSLRAAYKLARWEGKDIIVQALLEAGANPE</sequence>
<proteinExistence type="predicted"/>
<reference evidence="4" key="1">
    <citation type="submission" date="2022-07" db="EMBL/GenBank/DDBJ databases">
        <title>Genome Sequence of Xylaria arbuscula.</title>
        <authorList>
            <person name="Buettner E."/>
        </authorList>
    </citation>
    <scope>NUCLEOTIDE SEQUENCE</scope>
    <source>
        <strain evidence="4">VT107</strain>
    </source>
</reference>
<dbReference type="Pfam" id="PF12796">
    <property type="entry name" value="Ank_2"/>
    <property type="match status" value="4"/>
</dbReference>
<name>A0A9W8TS09_9PEZI</name>
<gene>
    <name evidence="4" type="ORF">NPX13_g1169</name>
</gene>
<dbReference type="SUPFAM" id="SSF48403">
    <property type="entry name" value="Ankyrin repeat"/>
    <property type="match status" value="4"/>
</dbReference>
<feature type="repeat" description="ANK" evidence="3">
    <location>
        <begin position="745"/>
        <end position="777"/>
    </location>
</feature>
<dbReference type="PROSITE" id="PS50297">
    <property type="entry name" value="ANK_REP_REGION"/>
    <property type="match status" value="11"/>
</dbReference>
<feature type="repeat" description="ANK" evidence="3">
    <location>
        <begin position="677"/>
        <end position="709"/>
    </location>
</feature>
<feature type="repeat" description="ANK" evidence="3">
    <location>
        <begin position="1215"/>
        <end position="1247"/>
    </location>
</feature>
<dbReference type="Pfam" id="PF13637">
    <property type="entry name" value="Ank_4"/>
    <property type="match status" value="1"/>
</dbReference>
<keyword evidence="2 3" id="KW-0040">ANK repeat</keyword>
<dbReference type="PANTHER" id="PTHR24166">
    <property type="entry name" value="ROLLING PEBBLES, ISOFORM B"/>
    <property type="match status" value="1"/>
</dbReference>
<feature type="repeat" description="ANK" evidence="3">
    <location>
        <begin position="1281"/>
        <end position="1313"/>
    </location>
</feature>
<keyword evidence="1" id="KW-0677">Repeat</keyword>
<accession>A0A9W8TS09</accession>
<feature type="repeat" description="ANK" evidence="3">
    <location>
        <begin position="778"/>
        <end position="811"/>
    </location>
</feature>
<feature type="repeat" description="ANK" evidence="3">
    <location>
        <begin position="711"/>
        <end position="743"/>
    </location>
</feature>